<dbReference type="FunFam" id="3.30.479.30:FF:000004">
    <property type="entry name" value="Putative membrane protease family, stomatin"/>
    <property type="match status" value="1"/>
</dbReference>
<dbReference type="SMART" id="SM00244">
    <property type="entry name" value="PHB"/>
    <property type="match status" value="1"/>
</dbReference>
<dbReference type="PANTHER" id="PTHR10264">
    <property type="entry name" value="BAND 7 PROTEIN-RELATED"/>
    <property type="match status" value="1"/>
</dbReference>
<proteinExistence type="inferred from homology"/>
<dbReference type="PRINTS" id="PR00721">
    <property type="entry name" value="STOMATIN"/>
</dbReference>
<evidence type="ECO:0000256" key="3">
    <source>
        <dbReference type="SAM" id="Phobius"/>
    </source>
</evidence>
<gene>
    <name evidence="4" type="ORF">C1850_08725</name>
</gene>
<keyword evidence="3" id="KW-0472">Membrane</keyword>
<accession>A0A369NWG4</accession>
<evidence type="ECO:0000256" key="1">
    <source>
        <dbReference type="ARBA" id="ARBA00008164"/>
    </source>
</evidence>
<dbReference type="InterPro" id="IPR001972">
    <property type="entry name" value="Stomatin_HflK_fam"/>
</dbReference>
<keyword evidence="3" id="KW-1133">Transmembrane helix</keyword>
<comment type="caution">
    <text evidence="4">The sequence shown here is derived from an EMBL/GenBank/DDBJ whole genome shotgun (WGS) entry which is preliminary data.</text>
</comment>
<organism evidence="4 5">
    <name type="scientific">Adlercreutzia equolifaciens subsp. celatus</name>
    <dbReference type="NCBI Taxonomy" id="394340"/>
    <lineage>
        <taxon>Bacteria</taxon>
        <taxon>Bacillati</taxon>
        <taxon>Actinomycetota</taxon>
        <taxon>Coriobacteriia</taxon>
        <taxon>Eggerthellales</taxon>
        <taxon>Eggerthellaceae</taxon>
        <taxon>Adlercreutzia</taxon>
    </lineage>
</organism>
<feature type="transmembrane region" description="Helical" evidence="3">
    <location>
        <begin position="73"/>
        <end position="96"/>
    </location>
</feature>
<dbReference type="InterPro" id="IPR036013">
    <property type="entry name" value="Band_7/SPFH_dom_sf"/>
</dbReference>
<feature type="transmembrane region" description="Helical" evidence="3">
    <location>
        <begin position="45"/>
        <end position="67"/>
    </location>
</feature>
<dbReference type="AlphaFoldDB" id="A0A369NWG4"/>
<dbReference type="Proteomes" id="UP000253805">
    <property type="component" value="Unassembled WGS sequence"/>
</dbReference>
<protein>
    <submittedName>
        <fullName evidence="4">Uncharacterized protein</fullName>
    </submittedName>
</protein>
<dbReference type="Pfam" id="PF01145">
    <property type="entry name" value="Band_7"/>
    <property type="match status" value="1"/>
</dbReference>
<dbReference type="Gene3D" id="6.10.250.2090">
    <property type="match status" value="1"/>
</dbReference>
<dbReference type="CDD" id="cd13775">
    <property type="entry name" value="SPFH_eoslipins_u3"/>
    <property type="match status" value="1"/>
</dbReference>
<dbReference type="GO" id="GO:0005886">
    <property type="term" value="C:plasma membrane"/>
    <property type="evidence" value="ECO:0007669"/>
    <property type="project" value="InterPro"/>
</dbReference>
<dbReference type="Gene3D" id="3.30.479.30">
    <property type="entry name" value="Band 7 domain"/>
    <property type="match status" value="1"/>
</dbReference>
<reference evidence="4 5" key="1">
    <citation type="journal article" date="2018" name="Elife">
        <title>Discovery and characterization of a prevalent human gut bacterial enzyme sufficient for the inactivation of a family of plant toxins.</title>
        <authorList>
            <person name="Koppel N."/>
            <person name="Bisanz J.E."/>
            <person name="Pandelia M.E."/>
            <person name="Turnbaugh P.J."/>
            <person name="Balskus E.P."/>
        </authorList>
    </citation>
    <scope>NUCLEOTIDE SEQUENCE [LARGE SCALE GENOMIC DNA]</scope>
    <source>
        <strain evidence="4 5">OB21 GAM 11</strain>
    </source>
</reference>
<dbReference type="EMBL" id="PPUT01000023">
    <property type="protein sequence ID" value="RDC43039.1"/>
    <property type="molecule type" value="Genomic_DNA"/>
</dbReference>
<dbReference type="InterPro" id="IPR043202">
    <property type="entry name" value="Band-7_stomatin-like"/>
</dbReference>
<evidence type="ECO:0000256" key="2">
    <source>
        <dbReference type="SAM" id="MobiDB-lite"/>
    </source>
</evidence>
<dbReference type="InterPro" id="IPR001107">
    <property type="entry name" value="Band_7"/>
</dbReference>
<dbReference type="SUPFAM" id="SSF117892">
    <property type="entry name" value="Band 7/SPFH domain"/>
    <property type="match status" value="1"/>
</dbReference>
<dbReference type="RefSeq" id="WP_114539217.1">
    <property type="nucleotide sequence ID" value="NZ_PPUT01000023.1"/>
</dbReference>
<feature type="region of interest" description="Disordered" evidence="2">
    <location>
        <begin position="1"/>
        <end position="20"/>
    </location>
</feature>
<keyword evidence="3" id="KW-0812">Transmembrane</keyword>
<feature type="compositionally biased region" description="Basic residues" evidence="2">
    <location>
        <begin position="1"/>
        <end position="11"/>
    </location>
</feature>
<sequence>MTKSARGRKARRTEWEAAPGPWSDSEAEMLAATSYVPKKSSRNGALVFSVAVFVAAAAAALVCDLLLEGRISLVGILAALLAALAASSSLHIALGWEKVVVLRLGKLNRVVGPGFYATIPILEHGTIRVDQRIIATPFRAERTLTADLVPVNIDAVLFWVVWDAEKACVEVEDYYAAISYLAQTSLREAVGRSTVGEVALRRDQLDEEIKADIEKEASGWGVDIISVKVRDIVIPAELQNVMSLEAQADRERNARMTVASVEADLAEMLSEAARIYGDEDAALKLRTMLMQYETVKGSGSAVVTVPTAVSDGFAEGVQREGRGL</sequence>
<dbReference type="PANTHER" id="PTHR10264:SF19">
    <property type="entry name" value="AT06885P-RELATED"/>
    <property type="match status" value="1"/>
</dbReference>
<comment type="similarity">
    <text evidence="1">Belongs to the band 7/mec-2 family.</text>
</comment>
<evidence type="ECO:0000313" key="4">
    <source>
        <dbReference type="EMBL" id="RDC43039.1"/>
    </source>
</evidence>
<dbReference type="GO" id="GO:0098552">
    <property type="term" value="C:side of membrane"/>
    <property type="evidence" value="ECO:0007669"/>
    <property type="project" value="UniProtKB-ARBA"/>
</dbReference>
<evidence type="ECO:0000313" key="5">
    <source>
        <dbReference type="Proteomes" id="UP000253805"/>
    </source>
</evidence>
<name>A0A369NWG4_9ACTN</name>